<dbReference type="PANTHER" id="PTHR10579">
    <property type="entry name" value="CALCIUM-ACTIVATED CHLORIDE CHANNEL REGULATOR"/>
    <property type="match status" value="1"/>
</dbReference>
<reference evidence="3" key="1">
    <citation type="journal article" date="2018" name="Sci. Rep.">
        <title>Lignite coal burning seam in the remote Altai Mountains harbors a hydrogen-driven thermophilic microbial community.</title>
        <authorList>
            <person name="Kadnikov V.V."/>
            <person name="Mardanov A.V."/>
            <person name="Ivasenko D.A."/>
            <person name="Antsiferov D.V."/>
            <person name="Beletsky A.V."/>
            <person name="Karnachuk O.V."/>
            <person name="Ravin N.V."/>
        </authorList>
    </citation>
    <scope>NUCLEOTIDE SEQUENCE [LARGE SCALE GENOMIC DNA]</scope>
</reference>
<dbReference type="InterPro" id="IPR002035">
    <property type="entry name" value="VWF_A"/>
</dbReference>
<gene>
    <name evidence="2" type="ORF">BSOLF_1807</name>
</gene>
<accession>A0A2R6XYV0</accession>
<evidence type="ECO:0000313" key="2">
    <source>
        <dbReference type="EMBL" id="PTQ55589.1"/>
    </source>
</evidence>
<dbReference type="EMBL" id="PEBX01000094">
    <property type="protein sequence ID" value="PTQ55589.1"/>
    <property type="molecule type" value="Genomic_DNA"/>
</dbReference>
<dbReference type="Gene3D" id="3.40.50.410">
    <property type="entry name" value="von Willebrand factor, type A domain"/>
    <property type="match status" value="1"/>
</dbReference>
<organism evidence="2 3">
    <name type="scientific">Candidatus Carbonibacillus altaicus</name>
    <dbReference type="NCBI Taxonomy" id="2163959"/>
    <lineage>
        <taxon>Bacteria</taxon>
        <taxon>Bacillati</taxon>
        <taxon>Bacillota</taxon>
        <taxon>Bacilli</taxon>
        <taxon>Bacillales</taxon>
        <taxon>Candidatus Carbonibacillus</taxon>
    </lineage>
</organism>
<dbReference type="SUPFAM" id="SSF53850">
    <property type="entry name" value="Periplasmic binding protein-like II"/>
    <property type="match status" value="1"/>
</dbReference>
<dbReference type="Gene3D" id="3.40.190.10">
    <property type="entry name" value="Periplasmic binding protein-like II"/>
    <property type="match status" value="2"/>
</dbReference>
<dbReference type="SUPFAM" id="SSF53300">
    <property type="entry name" value="vWA-like"/>
    <property type="match status" value="1"/>
</dbReference>
<evidence type="ECO:0000259" key="1">
    <source>
        <dbReference type="PROSITE" id="PS50234"/>
    </source>
</evidence>
<dbReference type="PROSITE" id="PS50234">
    <property type="entry name" value="VWFA"/>
    <property type="match status" value="1"/>
</dbReference>
<name>A0A2R6XYV0_9BACL</name>
<dbReference type="SMART" id="SM00327">
    <property type="entry name" value="VWA"/>
    <property type="match status" value="1"/>
</dbReference>
<comment type="caution">
    <text evidence="2">The sequence shown here is derived from an EMBL/GenBank/DDBJ whole genome shotgun (WGS) entry which is preliminary data.</text>
</comment>
<dbReference type="Proteomes" id="UP000244338">
    <property type="component" value="Unassembled WGS sequence"/>
</dbReference>
<dbReference type="PANTHER" id="PTHR10579:SF43">
    <property type="entry name" value="ZINC FINGER (C3HC4-TYPE RING FINGER) FAMILY PROTEIN"/>
    <property type="match status" value="1"/>
</dbReference>
<evidence type="ECO:0000313" key="3">
    <source>
        <dbReference type="Proteomes" id="UP000244338"/>
    </source>
</evidence>
<proteinExistence type="predicted"/>
<dbReference type="AlphaFoldDB" id="A0A2R6XYV0"/>
<dbReference type="Pfam" id="PF00092">
    <property type="entry name" value="VWA"/>
    <property type="match status" value="1"/>
</dbReference>
<feature type="domain" description="VWFA" evidence="1">
    <location>
        <begin position="364"/>
        <end position="546"/>
    </location>
</feature>
<dbReference type="CDD" id="cd00198">
    <property type="entry name" value="vWFA"/>
    <property type="match status" value="1"/>
</dbReference>
<sequence length="550" mass="61641">MVLRSFHIRLLWHTFKRSLHTPKIRNILLLIPIFATFMIGTAACDTEPKTSFRIIGGSELKDLKDTGLLDWLSRQSGVNIELVESGSLAAVETIALDGHDFDGLWIPNGFYLEAFRDQIPHAPTTYERIFMSPVIPAVQRSVAESLGWLTADGSARADLSWNDVREAATAERLKLYITHMQSSNSGALGVLSMMQSYLNTADPLTAQDLGNAQMIRSMQNFFMHGIQKTSGSSGWLADIFFKEHGQAIINYENVLAALNQKGADLVLLYPKDGVFIADYPFYLINEAKKEAYDKIVSVMLSESFQKQAMEKTFRRPFRLTLNGDEKPGGIDMARQFNTYAMPAEGKVLKEAIHLYTEVVRKPSDIVFVIDVSGSMQGQRIDEVKQSIKNLLGDDLTFSGQIARFTQKDKVTFIRFNHTVYPPFTVDIQGEGDLTTIRTFVENELTTGGKTAIYSALAEALKSLDVSSEYYPSIVLLTDGEHNSGISMKDFKKQYADFVQRTNRKVPIYTILYGEASSQELEDIADISGGKMFDGKKEPLQQIFKEVRGYN</sequence>
<dbReference type="InterPro" id="IPR051266">
    <property type="entry name" value="CLCR"/>
</dbReference>
<dbReference type="InterPro" id="IPR036465">
    <property type="entry name" value="vWFA_dom_sf"/>
</dbReference>
<protein>
    <recommendedName>
        <fullName evidence="1">VWFA domain-containing protein</fullName>
    </recommendedName>
</protein>